<evidence type="ECO:0000256" key="17">
    <source>
        <dbReference type="PROSITE-ProRule" id="PRU00169"/>
    </source>
</evidence>
<keyword evidence="5 17" id="KW-0597">Phosphoprotein</keyword>
<keyword evidence="18" id="KW-0802">TPR repeat</keyword>
<dbReference type="InterPro" id="IPR003594">
    <property type="entry name" value="HATPase_dom"/>
</dbReference>
<accession>A0A2P8DD62</accession>
<dbReference type="GO" id="GO:0005886">
    <property type="term" value="C:plasma membrane"/>
    <property type="evidence" value="ECO:0007669"/>
    <property type="project" value="UniProtKB-SubCell"/>
</dbReference>
<feature type="repeat" description="TPR" evidence="18">
    <location>
        <begin position="182"/>
        <end position="215"/>
    </location>
</feature>
<evidence type="ECO:0000256" key="1">
    <source>
        <dbReference type="ARBA" id="ARBA00000085"/>
    </source>
</evidence>
<feature type="domain" description="HPt" evidence="21">
    <location>
        <begin position="780"/>
        <end position="876"/>
    </location>
</feature>
<organism evidence="22 23">
    <name type="scientific">Taibaiella chishuiensis</name>
    <dbReference type="NCBI Taxonomy" id="1434707"/>
    <lineage>
        <taxon>Bacteria</taxon>
        <taxon>Pseudomonadati</taxon>
        <taxon>Bacteroidota</taxon>
        <taxon>Chitinophagia</taxon>
        <taxon>Chitinophagales</taxon>
        <taxon>Chitinophagaceae</taxon>
        <taxon>Taibaiella</taxon>
    </lineage>
</organism>
<dbReference type="InterPro" id="IPR019734">
    <property type="entry name" value="TPR_rpt"/>
</dbReference>
<evidence type="ECO:0000256" key="14">
    <source>
        <dbReference type="ARBA" id="ARBA00064003"/>
    </source>
</evidence>
<evidence type="ECO:0000256" key="18">
    <source>
        <dbReference type="PROSITE-ProRule" id="PRU00339"/>
    </source>
</evidence>
<evidence type="ECO:0000256" key="8">
    <source>
        <dbReference type="ARBA" id="ARBA00022741"/>
    </source>
</evidence>
<dbReference type="PANTHER" id="PTHR45339:SF1">
    <property type="entry name" value="HYBRID SIGNAL TRANSDUCTION HISTIDINE KINASE J"/>
    <property type="match status" value="1"/>
</dbReference>
<evidence type="ECO:0000313" key="23">
    <source>
        <dbReference type="Proteomes" id="UP000240572"/>
    </source>
</evidence>
<dbReference type="InterPro" id="IPR041617">
    <property type="entry name" value="TPR_MalT"/>
</dbReference>
<dbReference type="PROSITE" id="PS50894">
    <property type="entry name" value="HPT"/>
    <property type="match status" value="1"/>
</dbReference>
<dbReference type="Pfam" id="PF00512">
    <property type="entry name" value="HisKA"/>
    <property type="match status" value="1"/>
</dbReference>
<dbReference type="PROSITE" id="PS50109">
    <property type="entry name" value="HIS_KIN"/>
    <property type="match status" value="1"/>
</dbReference>
<evidence type="ECO:0000256" key="13">
    <source>
        <dbReference type="ARBA" id="ARBA00023136"/>
    </source>
</evidence>
<keyword evidence="13" id="KW-0472">Membrane</keyword>
<dbReference type="Pfam" id="PF17874">
    <property type="entry name" value="TPR_MalT"/>
    <property type="match status" value="1"/>
</dbReference>
<dbReference type="CDD" id="cd17546">
    <property type="entry name" value="REC_hyHK_CKI1_RcsC-like"/>
    <property type="match status" value="1"/>
</dbReference>
<feature type="domain" description="Response regulatory" evidence="20">
    <location>
        <begin position="620"/>
        <end position="740"/>
    </location>
</feature>
<evidence type="ECO:0000256" key="5">
    <source>
        <dbReference type="ARBA" id="ARBA00022553"/>
    </source>
</evidence>
<dbReference type="SUPFAM" id="SSF52172">
    <property type="entry name" value="CheY-like"/>
    <property type="match status" value="1"/>
</dbReference>
<dbReference type="InterPro" id="IPR036641">
    <property type="entry name" value="HPT_dom_sf"/>
</dbReference>
<evidence type="ECO:0000313" key="22">
    <source>
        <dbReference type="EMBL" id="PSK95163.1"/>
    </source>
</evidence>
<dbReference type="PROSITE" id="PS50110">
    <property type="entry name" value="RESPONSE_REGULATORY"/>
    <property type="match status" value="1"/>
</dbReference>
<comment type="caution">
    <text evidence="22">The sequence shown here is derived from an EMBL/GenBank/DDBJ whole genome shotgun (WGS) entry which is preliminary data.</text>
</comment>
<dbReference type="InterPro" id="IPR011990">
    <property type="entry name" value="TPR-like_helical_dom_sf"/>
</dbReference>
<evidence type="ECO:0000256" key="12">
    <source>
        <dbReference type="ARBA" id="ARBA00023012"/>
    </source>
</evidence>
<dbReference type="Pfam" id="PF00072">
    <property type="entry name" value="Response_reg"/>
    <property type="match status" value="1"/>
</dbReference>
<comment type="subunit">
    <text evidence="14">At low DSF concentrations, interacts with RpfF.</text>
</comment>
<dbReference type="Gene3D" id="1.25.40.10">
    <property type="entry name" value="Tetratricopeptide repeat domain"/>
    <property type="match status" value="2"/>
</dbReference>
<evidence type="ECO:0000256" key="9">
    <source>
        <dbReference type="ARBA" id="ARBA00022777"/>
    </source>
</evidence>
<dbReference type="CDD" id="cd00082">
    <property type="entry name" value="HisKA"/>
    <property type="match status" value="1"/>
</dbReference>
<comment type="catalytic activity">
    <reaction evidence="1">
        <text>ATP + protein L-histidine = ADP + protein N-phospho-L-histidine.</text>
        <dbReference type="EC" id="2.7.13.3"/>
    </reaction>
</comment>
<dbReference type="InterPro" id="IPR001789">
    <property type="entry name" value="Sig_transdc_resp-reg_receiver"/>
</dbReference>
<gene>
    <name evidence="22" type="ORF">B0I18_1011328</name>
</gene>
<evidence type="ECO:0000256" key="7">
    <source>
        <dbReference type="ARBA" id="ARBA00022692"/>
    </source>
</evidence>
<comment type="subcellular location">
    <subcellularLocation>
        <location evidence="2">Cell membrane</location>
        <topology evidence="2">Multi-pass membrane protein</topology>
    </subcellularLocation>
</comment>
<evidence type="ECO:0000256" key="6">
    <source>
        <dbReference type="ARBA" id="ARBA00022679"/>
    </source>
</evidence>
<dbReference type="SMART" id="SM00388">
    <property type="entry name" value="HisKA"/>
    <property type="match status" value="1"/>
</dbReference>
<dbReference type="PANTHER" id="PTHR45339">
    <property type="entry name" value="HYBRID SIGNAL TRANSDUCTION HISTIDINE KINASE J"/>
    <property type="match status" value="1"/>
</dbReference>
<keyword evidence="8" id="KW-0547">Nucleotide-binding</keyword>
<dbReference type="SUPFAM" id="SSF47226">
    <property type="entry name" value="Histidine-containing phosphotransfer domain, HPT domain"/>
    <property type="match status" value="1"/>
</dbReference>
<dbReference type="AlphaFoldDB" id="A0A2P8DD62"/>
<protein>
    <recommendedName>
        <fullName evidence="15">Sensory/regulatory protein RpfC</fullName>
        <ecNumber evidence="3">2.7.13.3</ecNumber>
    </recommendedName>
</protein>
<keyword evidence="23" id="KW-1185">Reference proteome</keyword>
<evidence type="ECO:0000256" key="10">
    <source>
        <dbReference type="ARBA" id="ARBA00022840"/>
    </source>
</evidence>
<proteinExistence type="predicted"/>
<dbReference type="Pfam" id="PF02518">
    <property type="entry name" value="HATPase_c"/>
    <property type="match status" value="1"/>
</dbReference>
<keyword evidence="12" id="KW-0902">Two-component regulatory system</keyword>
<dbReference type="InterPro" id="IPR036890">
    <property type="entry name" value="HATPase_C_sf"/>
</dbReference>
<dbReference type="Gene3D" id="3.30.565.10">
    <property type="entry name" value="Histidine kinase-like ATPase, C-terminal domain"/>
    <property type="match status" value="1"/>
</dbReference>
<dbReference type="Proteomes" id="UP000240572">
    <property type="component" value="Unassembled WGS sequence"/>
</dbReference>
<name>A0A2P8DD62_9BACT</name>
<reference evidence="22 23" key="1">
    <citation type="submission" date="2018-03" db="EMBL/GenBank/DDBJ databases">
        <title>Genomic Encyclopedia of Type Strains, Phase III (KMG-III): the genomes of soil and plant-associated and newly described type strains.</title>
        <authorList>
            <person name="Whitman W."/>
        </authorList>
    </citation>
    <scope>NUCLEOTIDE SEQUENCE [LARGE SCALE GENOMIC DNA]</scope>
    <source>
        <strain evidence="22 23">CGMCC 1.12700</strain>
    </source>
</reference>
<evidence type="ECO:0000256" key="2">
    <source>
        <dbReference type="ARBA" id="ARBA00004651"/>
    </source>
</evidence>
<dbReference type="Gene3D" id="3.40.50.2300">
    <property type="match status" value="1"/>
</dbReference>
<evidence type="ECO:0000259" key="21">
    <source>
        <dbReference type="PROSITE" id="PS50894"/>
    </source>
</evidence>
<feature type="domain" description="Histidine kinase" evidence="19">
    <location>
        <begin position="374"/>
        <end position="595"/>
    </location>
</feature>
<dbReference type="SUPFAM" id="SSF55874">
    <property type="entry name" value="ATPase domain of HSP90 chaperone/DNA topoisomerase II/histidine kinase"/>
    <property type="match status" value="1"/>
</dbReference>
<dbReference type="FunFam" id="1.10.287.130:FF:000002">
    <property type="entry name" value="Two-component osmosensing histidine kinase"/>
    <property type="match status" value="1"/>
</dbReference>
<evidence type="ECO:0000256" key="15">
    <source>
        <dbReference type="ARBA" id="ARBA00068150"/>
    </source>
</evidence>
<dbReference type="InterPro" id="IPR011006">
    <property type="entry name" value="CheY-like_superfamily"/>
</dbReference>
<dbReference type="PROSITE" id="PS50293">
    <property type="entry name" value="TPR_REGION"/>
    <property type="match status" value="2"/>
</dbReference>
<dbReference type="GO" id="GO:0005524">
    <property type="term" value="F:ATP binding"/>
    <property type="evidence" value="ECO:0007669"/>
    <property type="project" value="UniProtKB-KW"/>
</dbReference>
<dbReference type="InterPro" id="IPR008207">
    <property type="entry name" value="Sig_transdc_His_kin_Hpt_dom"/>
</dbReference>
<dbReference type="InterPro" id="IPR036097">
    <property type="entry name" value="HisK_dim/P_sf"/>
</dbReference>
<evidence type="ECO:0000259" key="20">
    <source>
        <dbReference type="PROSITE" id="PS50110"/>
    </source>
</evidence>
<dbReference type="InterPro" id="IPR005467">
    <property type="entry name" value="His_kinase_dom"/>
</dbReference>
<evidence type="ECO:0000256" key="11">
    <source>
        <dbReference type="ARBA" id="ARBA00022989"/>
    </source>
</evidence>
<feature type="repeat" description="TPR" evidence="18">
    <location>
        <begin position="102"/>
        <end position="135"/>
    </location>
</feature>
<keyword evidence="10" id="KW-0067">ATP-binding</keyword>
<feature type="repeat" description="TPR" evidence="18">
    <location>
        <begin position="260"/>
        <end position="293"/>
    </location>
</feature>
<dbReference type="InterPro" id="IPR003661">
    <property type="entry name" value="HisK_dim/P_dom"/>
</dbReference>
<dbReference type="PRINTS" id="PR00344">
    <property type="entry name" value="BCTRLSENSOR"/>
</dbReference>
<dbReference type="RefSeq" id="WP_181358354.1">
    <property type="nucleotide sequence ID" value="NZ_PYGD01000001.1"/>
</dbReference>
<keyword evidence="9 22" id="KW-0418">Kinase</keyword>
<dbReference type="InterPro" id="IPR004358">
    <property type="entry name" value="Sig_transdc_His_kin-like_C"/>
</dbReference>
<dbReference type="PROSITE" id="PS50005">
    <property type="entry name" value="TPR"/>
    <property type="match status" value="3"/>
</dbReference>
<keyword evidence="4" id="KW-1003">Cell membrane</keyword>
<dbReference type="Gene3D" id="1.10.287.130">
    <property type="match status" value="1"/>
</dbReference>
<evidence type="ECO:0000256" key="3">
    <source>
        <dbReference type="ARBA" id="ARBA00012438"/>
    </source>
</evidence>
<sequence length="876" mass="99174">METPRYHQLKEKYELAATEKEKIDLLVDMTLEIRNDDAERAMVMAEEIIERSETIHYSAGIGNGFNHKGACYWLMGEYEDGLDELTAAYSIAEEIGDRNLKAKVLNNFGRIYRSLGDLSNALRDFEAALEINEAMGNEINQTINLMNISNLYYDLGDYDTALEYALKCQPIFEKYDDISRLITIYYSLGDIYFKKGYFDEALKYFQKNQKLTEEDTHGRSMADSGVGKVYYKLNDFENAKKYLDKALIQAKLLNNPEAEIVAEFYIGRLYLNQGNYRDALDSLEHAYELAKDSLRRHDLMSIHEFLSDLYDRMGNIPKAFYHLKAYEKLKEAIFQQATLNKLRNLQIKNQIEVAKKEKEVAERTARLKQQFMANMSHEIRTPMNAITGITRLLLDKDPKPEQVKYLNVIRQASDNLLVIINDILDLSKIEAGKIIIEHIDFSLRELIQGIYEVMVLKAEQKSLEFKVSIEEGLPDKLVGDPTRLNQILINLIGNAVKFTDRGYIALSCKAIKMEAEQLELEFTVSDTGIGISKDYVGRIFESFTQAGTDTARRFGGTGLGLTISKQLVDLMHGEIGVESEPDMGTTFKVIVPLAIAREQTVQLRKSLITPEITERLNKLSILLVEDNEFNQLVAEDTLKSLLPGIRIAIAGNGAIAIDMLAQNDYDLVLMDIQMPVMNGVEATMHIRRKMPPGKSDIRIIAMTANVLQEDVLGYLAAGMDGYISKPFQTDELLLKMNAVLDRDHSAAAATQPPEAAEAQLMTLPDQVTDMNFLDQFTKGSAEKKNKYIGMFLENGPKLLHTIISSLRDKDYERLKVAAHSMKPQLSYMGVKEEVSNIFLIEQTAGEVAHRDRLPALVAQLEHLCTKAFEELRQGIS</sequence>
<evidence type="ECO:0000256" key="4">
    <source>
        <dbReference type="ARBA" id="ARBA00022475"/>
    </source>
</evidence>
<keyword evidence="7" id="KW-0812">Transmembrane</keyword>
<evidence type="ECO:0000259" key="19">
    <source>
        <dbReference type="PROSITE" id="PS50109"/>
    </source>
</evidence>
<dbReference type="Gene3D" id="1.20.120.160">
    <property type="entry name" value="HPT domain"/>
    <property type="match status" value="1"/>
</dbReference>
<dbReference type="FunFam" id="3.30.565.10:FF:000010">
    <property type="entry name" value="Sensor histidine kinase RcsC"/>
    <property type="match status" value="1"/>
</dbReference>
<dbReference type="SMART" id="SM00448">
    <property type="entry name" value="REC"/>
    <property type="match status" value="1"/>
</dbReference>
<feature type="modified residue" description="4-aspartylphosphate" evidence="17">
    <location>
        <position position="671"/>
    </location>
</feature>
<evidence type="ECO:0000256" key="16">
    <source>
        <dbReference type="PROSITE-ProRule" id="PRU00110"/>
    </source>
</evidence>
<dbReference type="CDD" id="cd16922">
    <property type="entry name" value="HATPase_EvgS-ArcB-TorS-like"/>
    <property type="match status" value="1"/>
</dbReference>
<dbReference type="SUPFAM" id="SSF48452">
    <property type="entry name" value="TPR-like"/>
    <property type="match status" value="2"/>
</dbReference>
<dbReference type="GO" id="GO:0000155">
    <property type="term" value="F:phosphorelay sensor kinase activity"/>
    <property type="evidence" value="ECO:0007669"/>
    <property type="project" value="InterPro"/>
</dbReference>
<dbReference type="SUPFAM" id="SSF47384">
    <property type="entry name" value="Homodimeric domain of signal transducing histidine kinase"/>
    <property type="match status" value="1"/>
</dbReference>
<dbReference type="SMART" id="SM00387">
    <property type="entry name" value="HATPase_c"/>
    <property type="match status" value="1"/>
</dbReference>
<keyword evidence="6" id="KW-0808">Transferase</keyword>
<dbReference type="SMART" id="SM00028">
    <property type="entry name" value="TPR"/>
    <property type="match status" value="6"/>
</dbReference>
<feature type="modified residue" description="Phosphohistidine" evidence="16">
    <location>
        <position position="819"/>
    </location>
</feature>
<dbReference type="EC" id="2.7.13.3" evidence="3"/>
<dbReference type="EMBL" id="PYGD01000001">
    <property type="protein sequence ID" value="PSK95163.1"/>
    <property type="molecule type" value="Genomic_DNA"/>
</dbReference>
<keyword evidence="11" id="KW-1133">Transmembrane helix</keyword>